<comment type="caution">
    <text evidence="3">The sequence shown here is derived from an EMBL/GenBank/DDBJ whole genome shotgun (WGS) entry which is preliminary data.</text>
</comment>
<gene>
    <name evidence="3" type="ORF">O0I10_008867</name>
</gene>
<dbReference type="EMBL" id="JARTCD010000049">
    <property type="protein sequence ID" value="KAJ8655375.1"/>
    <property type="molecule type" value="Genomic_DNA"/>
</dbReference>
<evidence type="ECO:0000256" key="2">
    <source>
        <dbReference type="SAM" id="Phobius"/>
    </source>
</evidence>
<feature type="region of interest" description="Disordered" evidence="1">
    <location>
        <begin position="81"/>
        <end position="112"/>
    </location>
</feature>
<dbReference type="AlphaFoldDB" id="A0AAD7UY11"/>
<dbReference type="GeneID" id="83216274"/>
<keyword evidence="2" id="KW-0472">Membrane</keyword>
<proteinExistence type="predicted"/>
<name>A0AAD7UY11_9FUNG</name>
<evidence type="ECO:0000313" key="3">
    <source>
        <dbReference type="EMBL" id="KAJ8655375.1"/>
    </source>
</evidence>
<feature type="transmembrane region" description="Helical" evidence="2">
    <location>
        <begin position="6"/>
        <end position="31"/>
    </location>
</feature>
<accession>A0AAD7UY11</accession>
<keyword evidence="2" id="KW-1133">Transmembrane helix</keyword>
<evidence type="ECO:0000313" key="4">
    <source>
        <dbReference type="Proteomes" id="UP001234581"/>
    </source>
</evidence>
<protein>
    <submittedName>
        <fullName evidence="3">Uncharacterized protein</fullName>
    </submittedName>
</protein>
<dbReference type="Proteomes" id="UP001234581">
    <property type="component" value="Unassembled WGS sequence"/>
</dbReference>
<evidence type="ECO:0000256" key="1">
    <source>
        <dbReference type="SAM" id="MobiDB-lite"/>
    </source>
</evidence>
<organism evidence="3 4">
    <name type="scientific">Lichtheimia ornata</name>
    <dbReference type="NCBI Taxonomy" id="688661"/>
    <lineage>
        <taxon>Eukaryota</taxon>
        <taxon>Fungi</taxon>
        <taxon>Fungi incertae sedis</taxon>
        <taxon>Mucoromycota</taxon>
        <taxon>Mucoromycotina</taxon>
        <taxon>Mucoromycetes</taxon>
        <taxon>Mucorales</taxon>
        <taxon>Lichtheimiaceae</taxon>
        <taxon>Lichtheimia</taxon>
    </lineage>
</organism>
<dbReference type="RefSeq" id="XP_058340288.1">
    <property type="nucleotide sequence ID" value="XM_058488868.1"/>
</dbReference>
<reference evidence="3 4" key="1">
    <citation type="submission" date="2023-03" db="EMBL/GenBank/DDBJ databases">
        <title>Genome sequence of Lichtheimia ornata CBS 291.66.</title>
        <authorList>
            <person name="Mohabir J.T."/>
            <person name="Shea T.P."/>
            <person name="Kurbessoian T."/>
            <person name="Berby B."/>
            <person name="Fontaine J."/>
            <person name="Livny J."/>
            <person name="Gnirke A."/>
            <person name="Stajich J.E."/>
            <person name="Cuomo C.A."/>
        </authorList>
    </citation>
    <scope>NUCLEOTIDE SEQUENCE [LARGE SCALE GENOMIC DNA]</scope>
    <source>
        <strain evidence="3">CBS 291.66</strain>
    </source>
</reference>
<keyword evidence="2" id="KW-0812">Transmembrane</keyword>
<feature type="compositionally biased region" description="Acidic residues" evidence="1">
    <location>
        <begin position="81"/>
        <end position="91"/>
    </location>
</feature>
<keyword evidence="4" id="KW-1185">Reference proteome</keyword>
<sequence>MLQTKVLTYIIDGMIAGVIGYVIINGIIFIIDKISFGRIQPDYTLRENWWSAAFSRSFTPYWMRYVIARAKGKPIPWHEDDYDFGSDDENDHPDVVVNDNNSISEGQTDVDSLHQSHIREKASIY</sequence>